<evidence type="ECO:0000313" key="1">
    <source>
        <dbReference type="EMBL" id="UYP43953.1"/>
    </source>
</evidence>
<proteinExistence type="predicted"/>
<keyword evidence="2" id="KW-1185">Reference proteome</keyword>
<protein>
    <recommendedName>
        <fullName evidence="3">Condensation domain-containing protein</fullName>
    </recommendedName>
</protein>
<dbReference type="Gene3D" id="3.30.559.10">
    <property type="entry name" value="Chloramphenicol acetyltransferase-like domain"/>
    <property type="match status" value="1"/>
</dbReference>
<dbReference type="SUPFAM" id="SSF52777">
    <property type="entry name" value="CoA-dependent acyltransferases"/>
    <property type="match status" value="2"/>
</dbReference>
<dbReference type="Gene3D" id="3.30.559.30">
    <property type="entry name" value="Nonribosomal peptide synthetase, condensation domain"/>
    <property type="match status" value="1"/>
</dbReference>
<dbReference type="Proteomes" id="UP001208689">
    <property type="component" value="Chromosome"/>
</dbReference>
<evidence type="ECO:0000313" key="2">
    <source>
        <dbReference type="Proteomes" id="UP001208689"/>
    </source>
</evidence>
<sequence length="467" mass="54413">MKTKVIYMINNQFRRKLTSQELLLRNHPVIIAGTLNGNLLPLDVQNAIQEIQKKHILLRVKIEKIDNQYYFLEDSNIEIPFITGEYAEDGNWIRSIQLLIKKSFNFQKSPLLQIVFLKSQSHNQVKLILIADHAICDGKSVVYLLKDILLSIEGEKIGFLMHPPEMKENMFPKNARLNSIEKFVLKKMNAKWKDQKILFDQQDFDCIFEGFWKNINYEINVLEFNQTDTQNLISYCKQNHISVNSFITAVILRAHLEILGNQDEYYGNINTAVNVREYTKPKIGEHLGLYARGIDISYKYDLNQTFIKNVKVIQEKVRKNLTMKNLFKPFLLLNNLSHGLNEALMVKKLGKYASEEHSRYEKIMSFVKQEDMVKKLIKKKESDKISKNFIITNIGKLDLKINYSRFNLESVHFIPPCSFIAKQVIGVATVNKRLILNFSNYEHITSTKSTIAIIKKIKTLIKTLNFD</sequence>
<dbReference type="PANTHER" id="PTHR28037:SF1">
    <property type="entry name" value="ALCOHOL O-ACETYLTRANSFERASE 1-RELATED"/>
    <property type="match status" value="1"/>
</dbReference>
<accession>A0ABY6HKW8</accession>
<dbReference type="InterPro" id="IPR023213">
    <property type="entry name" value="CAT-like_dom_sf"/>
</dbReference>
<dbReference type="PANTHER" id="PTHR28037">
    <property type="entry name" value="ALCOHOL O-ACETYLTRANSFERASE 1-RELATED"/>
    <property type="match status" value="1"/>
</dbReference>
<reference evidence="1" key="1">
    <citation type="submission" date="2022-09" db="EMBL/GenBank/DDBJ databases">
        <title>Actin cytoskeleton and complex cell architecture in an #Asgard archaeon.</title>
        <authorList>
            <person name="Ponce Toledo R.I."/>
            <person name="Schleper C."/>
            <person name="Rodrigues Oliveira T."/>
            <person name="Wollweber F."/>
            <person name="Xu J."/>
            <person name="Rittmann S."/>
            <person name="Klingl A."/>
            <person name="Pilhofer M."/>
        </authorList>
    </citation>
    <scope>NUCLEOTIDE SEQUENCE</scope>
    <source>
        <strain evidence="1">B-35</strain>
    </source>
</reference>
<dbReference type="InterPro" id="IPR052058">
    <property type="entry name" value="Alcohol_O-acetyltransferase"/>
</dbReference>
<organism evidence="1 2">
    <name type="scientific">Candidatus Lokiarchaeum ossiferum</name>
    <dbReference type="NCBI Taxonomy" id="2951803"/>
    <lineage>
        <taxon>Archaea</taxon>
        <taxon>Promethearchaeati</taxon>
        <taxon>Promethearchaeota</taxon>
        <taxon>Promethearchaeia</taxon>
        <taxon>Promethearchaeales</taxon>
        <taxon>Promethearchaeaceae</taxon>
        <taxon>Candidatus Lokiarchaeum</taxon>
    </lineage>
</organism>
<evidence type="ECO:0008006" key="3">
    <source>
        <dbReference type="Google" id="ProtNLM"/>
    </source>
</evidence>
<dbReference type="EMBL" id="CP104013">
    <property type="protein sequence ID" value="UYP43953.1"/>
    <property type="molecule type" value="Genomic_DNA"/>
</dbReference>
<gene>
    <name evidence="1" type="ORF">NEF87_000238</name>
</gene>
<name>A0ABY6HKW8_9ARCH</name>